<keyword evidence="1" id="KW-0677">Repeat</keyword>
<dbReference type="InterPro" id="IPR011990">
    <property type="entry name" value="TPR-like_helical_dom_sf"/>
</dbReference>
<reference evidence="4" key="1">
    <citation type="submission" date="2023-03" db="EMBL/GenBank/DDBJ databases">
        <authorList>
            <person name="Julca I."/>
        </authorList>
    </citation>
    <scope>NUCLEOTIDE SEQUENCE</scope>
</reference>
<feature type="repeat" description="PPR" evidence="2">
    <location>
        <begin position="239"/>
        <end position="273"/>
    </location>
</feature>
<feature type="region of interest" description="Disordered" evidence="3">
    <location>
        <begin position="1"/>
        <end position="63"/>
    </location>
</feature>
<dbReference type="InterPro" id="IPR051222">
    <property type="entry name" value="PPR/CCM1_RNA-binding"/>
</dbReference>
<keyword evidence="5" id="KW-1185">Reference proteome</keyword>
<feature type="repeat" description="PPR" evidence="2">
    <location>
        <begin position="334"/>
        <end position="368"/>
    </location>
</feature>
<feature type="compositionally biased region" description="Polar residues" evidence="3">
    <location>
        <begin position="26"/>
        <end position="42"/>
    </location>
</feature>
<accession>A0AAV1CBU1</accession>
<dbReference type="PANTHER" id="PTHR47942:SF33">
    <property type="entry name" value="OS02G0121900 PROTEIN"/>
    <property type="match status" value="1"/>
</dbReference>
<feature type="compositionally biased region" description="Low complexity" evidence="3">
    <location>
        <begin position="50"/>
        <end position="60"/>
    </location>
</feature>
<dbReference type="NCBIfam" id="TIGR00756">
    <property type="entry name" value="PPR"/>
    <property type="match status" value="3"/>
</dbReference>
<feature type="repeat" description="PPR" evidence="2">
    <location>
        <begin position="506"/>
        <end position="540"/>
    </location>
</feature>
<dbReference type="AlphaFoldDB" id="A0AAV1CBU1"/>
<feature type="repeat" description="PPR" evidence="2">
    <location>
        <begin position="168"/>
        <end position="202"/>
    </location>
</feature>
<dbReference type="Gene3D" id="1.25.40.10">
    <property type="entry name" value="Tetratricopeptide repeat domain"/>
    <property type="match status" value="4"/>
</dbReference>
<evidence type="ECO:0000256" key="2">
    <source>
        <dbReference type="PROSITE-ProRule" id="PRU00708"/>
    </source>
</evidence>
<feature type="compositionally biased region" description="Polar residues" evidence="3">
    <location>
        <begin position="1"/>
        <end position="12"/>
    </location>
</feature>
<name>A0AAV1CBU1_OLDCO</name>
<evidence type="ECO:0000313" key="4">
    <source>
        <dbReference type="EMBL" id="CAI9091937.1"/>
    </source>
</evidence>
<dbReference type="PANTHER" id="PTHR47942">
    <property type="entry name" value="TETRATRICOPEPTIDE REPEAT (TPR)-LIKE SUPERFAMILY PROTEIN-RELATED"/>
    <property type="match status" value="1"/>
</dbReference>
<evidence type="ECO:0000256" key="3">
    <source>
        <dbReference type="SAM" id="MobiDB-lite"/>
    </source>
</evidence>
<evidence type="ECO:0000256" key="1">
    <source>
        <dbReference type="ARBA" id="ARBA00022737"/>
    </source>
</evidence>
<dbReference type="EMBL" id="OX459118">
    <property type="protein sequence ID" value="CAI9091937.1"/>
    <property type="molecule type" value="Genomic_DNA"/>
</dbReference>
<evidence type="ECO:0000313" key="5">
    <source>
        <dbReference type="Proteomes" id="UP001161247"/>
    </source>
</evidence>
<protein>
    <submittedName>
        <fullName evidence="4">OLC1v1027058C1</fullName>
    </submittedName>
</protein>
<sequence length="590" mass="66936">MAASLSSRTQSLYKCKSPLPPPSSSQFIKHSNLIPRNSSTKAADNGLNLKNSKSKPSFSSKTKRSRIMARLINSRPWSSDLEASLSAAAAFTPQSSLSQTAVLHTLRLIQLPSKALHFFHWAYRSGFSHTPQSYLLMLEILCRARNFHSARNFLFSIPQKSNGAVKLEDKHFNTLIRAFGEAGLFKESLNIFQTMKSIGVSPSVVTFNNLFLILFKRSRTGKVFELYDEMLKTYGVTPDLYSFNILIRGFCKNSMVDEAFRIFKEMENLSEKGEFDKAEKLFQELFEKEILLRDDGSTPLVASYNSMFIYLSETGKTEMADRVLRQLLKRGKQDASAFKTLIMGHCREGAFKAAFDLMVVMLRRDFLPDVESFEFVIDGLLQMDEAVLAHKTLEMMLKSSHLPRTSTFHRILAELVRKGYVGESYSLVNLMLEKKIRQNANIATDTVKMLYEGGLKDKAFGIISCLYENGYLVNFEEIITFLCQQKKLLEAQKLLLFGTKSGQRFDIGVYDVLLIGLCKSQRVVEAFELYYELLEQGIQQPLTCLEDLKAALEAEGKLKEAQFVSKRMPNKFQLNKSVATSRVTKRGPDL</sequence>
<gene>
    <name evidence="4" type="ORF">OLC1_LOCUS3736</name>
</gene>
<dbReference type="InterPro" id="IPR002885">
    <property type="entry name" value="PPR_rpt"/>
</dbReference>
<proteinExistence type="predicted"/>
<dbReference type="Proteomes" id="UP001161247">
    <property type="component" value="Chromosome 1"/>
</dbReference>
<organism evidence="4 5">
    <name type="scientific">Oldenlandia corymbosa var. corymbosa</name>
    <dbReference type="NCBI Taxonomy" id="529605"/>
    <lineage>
        <taxon>Eukaryota</taxon>
        <taxon>Viridiplantae</taxon>
        <taxon>Streptophyta</taxon>
        <taxon>Embryophyta</taxon>
        <taxon>Tracheophyta</taxon>
        <taxon>Spermatophyta</taxon>
        <taxon>Magnoliopsida</taxon>
        <taxon>eudicotyledons</taxon>
        <taxon>Gunneridae</taxon>
        <taxon>Pentapetalae</taxon>
        <taxon>asterids</taxon>
        <taxon>lamiids</taxon>
        <taxon>Gentianales</taxon>
        <taxon>Rubiaceae</taxon>
        <taxon>Rubioideae</taxon>
        <taxon>Spermacoceae</taxon>
        <taxon>Hedyotis-Oldenlandia complex</taxon>
        <taxon>Oldenlandia</taxon>
    </lineage>
</organism>
<dbReference type="Pfam" id="PF01535">
    <property type="entry name" value="PPR"/>
    <property type="match status" value="3"/>
</dbReference>
<dbReference type="Pfam" id="PF13041">
    <property type="entry name" value="PPR_2"/>
    <property type="match status" value="2"/>
</dbReference>
<dbReference type="PROSITE" id="PS51375">
    <property type="entry name" value="PPR"/>
    <property type="match status" value="4"/>
</dbReference>